<comment type="caution">
    <text evidence="5">The sequence shown here is derived from an EMBL/GenBank/DDBJ whole genome shotgun (WGS) entry which is preliminary data.</text>
</comment>
<dbReference type="GO" id="GO:0005737">
    <property type="term" value="C:cytoplasm"/>
    <property type="evidence" value="ECO:0007669"/>
    <property type="project" value="UniProtKB-SubCell"/>
</dbReference>
<sequence>MIEEKRTFLRGAEVFYRKTEKYGNKHSLMLLHGMSFSSKNWAQIDAFNTLSNAGFNVYSPDFPGFGNSMKNSEYEITRDFSKASEFVTDFAKELEISNFSIVGPSMGGVSSLQHFLITKI</sequence>
<dbReference type="PANTHER" id="PTHR46197">
    <property type="entry name" value="PROTEIN ABHD14B-LIKE"/>
    <property type="match status" value="1"/>
</dbReference>
<protein>
    <submittedName>
        <fullName evidence="5">Alpha/beta hydrolase fold protein</fullName>
    </submittedName>
</protein>
<dbReference type="PRINTS" id="PR00111">
    <property type="entry name" value="ABHYDROLASE"/>
</dbReference>
<gene>
    <name evidence="5" type="ORF">B1A_03880</name>
</gene>
<name>T1CZP0_9ZZZZ</name>
<comment type="similarity">
    <text evidence="3">Belongs to the AB hydrolase superfamily. ABHD14 family.</text>
</comment>
<dbReference type="InterPro" id="IPR000073">
    <property type="entry name" value="AB_hydrolase_1"/>
</dbReference>
<evidence type="ECO:0000313" key="5">
    <source>
        <dbReference type="EMBL" id="EQD75635.1"/>
    </source>
</evidence>
<feature type="domain" description="AB hydrolase-1" evidence="4">
    <location>
        <begin position="28"/>
        <end position="112"/>
    </location>
</feature>
<organism evidence="5">
    <name type="scientific">mine drainage metagenome</name>
    <dbReference type="NCBI Taxonomy" id="410659"/>
    <lineage>
        <taxon>unclassified sequences</taxon>
        <taxon>metagenomes</taxon>
        <taxon>ecological metagenomes</taxon>
    </lineage>
</organism>
<reference evidence="5" key="1">
    <citation type="submission" date="2013-08" db="EMBL/GenBank/DDBJ databases">
        <authorList>
            <person name="Mendez C."/>
            <person name="Richter M."/>
            <person name="Ferrer M."/>
            <person name="Sanchez J."/>
        </authorList>
    </citation>
    <scope>NUCLEOTIDE SEQUENCE</scope>
</reference>
<comment type="subcellular location">
    <subcellularLocation>
        <location evidence="1">Cytoplasm</location>
    </subcellularLocation>
</comment>
<evidence type="ECO:0000256" key="2">
    <source>
        <dbReference type="ARBA" id="ARBA00022490"/>
    </source>
</evidence>
<dbReference type="Pfam" id="PF00561">
    <property type="entry name" value="Abhydrolase_1"/>
    <property type="match status" value="1"/>
</dbReference>
<reference evidence="5" key="2">
    <citation type="journal article" date="2014" name="ISME J.">
        <title>Microbial stratification in low pH oxic and suboxic macroscopic growths along an acid mine drainage.</title>
        <authorList>
            <person name="Mendez-Garcia C."/>
            <person name="Mesa V."/>
            <person name="Sprenger R.R."/>
            <person name="Richter M."/>
            <person name="Diez M.S."/>
            <person name="Solano J."/>
            <person name="Bargiela R."/>
            <person name="Golyshina O.V."/>
            <person name="Manteca A."/>
            <person name="Ramos J.L."/>
            <person name="Gallego J.R."/>
            <person name="Llorente I."/>
            <person name="Martins Dos Santos V.A."/>
            <person name="Jensen O.N."/>
            <person name="Pelaez A.I."/>
            <person name="Sanchez J."/>
            <person name="Ferrer M."/>
        </authorList>
    </citation>
    <scope>NUCLEOTIDE SEQUENCE</scope>
</reference>
<accession>T1CZP0</accession>
<keyword evidence="5" id="KW-0378">Hydrolase</keyword>
<keyword evidence="2" id="KW-0963">Cytoplasm</keyword>
<proteinExistence type="inferred from homology"/>
<dbReference type="SUPFAM" id="SSF53474">
    <property type="entry name" value="alpha/beta-Hydrolases"/>
    <property type="match status" value="1"/>
</dbReference>
<dbReference type="InterPro" id="IPR029058">
    <property type="entry name" value="AB_hydrolase_fold"/>
</dbReference>
<dbReference type="GO" id="GO:0016787">
    <property type="term" value="F:hydrolase activity"/>
    <property type="evidence" value="ECO:0007669"/>
    <property type="project" value="UniProtKB-KW"/>
</dbReference>
<dbReference type="EMBL" id="AUZX01002835">
    <property type="protein sequence ID" value="EQD75635.1"/>
    <property type="molecule type" value="Genomic_DNA"/>
</dbReference>
<dbReference type="AlphaFoldDB" id="T1CZP0"/>
<evidence type="ECO:0000256" key="1">
    <source>
        <dbReference type="ARBA" id="ARBA00004496"/>
    </source>
</evidence>
<evidence type="ECO:0000256" key="3">
    <source>
        <dbReference type="ARBA" id="ARBA00037942"/>
    </source>
</evidence>
<dbReference type="Gene3D" id="3.40.50.1820">
    <property type="entry name" value="alpha/beta hydrolase"/>
    <property type="match status" value="1"/>
</dbReference>
<dbReference type="PANTHER" id="PTHR46197:SF3">
    <property type="entry name" value="AB HYDROLASE-1 DOMAIN-CONTAINING PROTEIN"/>
    <property type="match status" value="1"/>
</dbReference>
<evidence type="ECO:0000259" key="4">
    <source>
        <dbReference type="Pfam" id="PF00561"/>
    </source>
</evidence>